<dbReference type="AlphaFoldDB" id="A0A1H8F223"/>
<keyword evidence="3" id="KW-1185">Reference proteome</keyword>
<protein>
    <submittedName>
        <fullName evidence="2">tRNA U34 5-methylaminomethyl-2-thiouridine-forming methyltransferase MnmC</fullName>
    </submittedName>
</protein>
<dbReference type="InterPro" id="IPR047785">
    <property type="entry name" value="tRNA_MNMC2"/>
</dbReference>
<keyword evidence="2" id="KW-0808">Transferase</keyword>
<dbReference type="GO" id="GO:0016645">
    <property type="term" value="F:oxidoreductase activity, acting on the CH-NH group of donors"/>
    <property type="evidence" value="ECO:0007669"/>
    <property type="project" value="InterPro"/>
</dbReference>
<name>A0A1H8F223_9BACT</name>
<gene>
    <name evidence="2" type="ORF">SAMN04488505_10990</name>
</gene>
<feature type="domain" description="MnmC-like methyltransferase" evidence="1">
    <location>
        <begin position="145"/>
        <end position="222"/>
    </location>
</feature>
<dbReference type="STRING" id="573321.SAMN04488505_10990"/>
<evidence type="ECO:0000313" key="3">
    <source>
        <dbReference type="Proteomes" id="UP000198984"/>
    </source>
</evidence>
<dbReference type="GO" id="GO:0004808">
    <property type="term" value="F:tRNA (5-methylaminomethyl-2-thiouridylate)(34)-methyltransferase activity"/>
    <property type="evidence" value="ECO:0007669"/>
    <property type="project" value="InterPro"/>
</dbReference>
<dbReference type="PANTHER" id="PTHR39963:SF1">
    <property type="entry name" value="MNMC-LIKE METHYLTRANSFERASE DOMAIN-CONTAINING PROTEIN"/>
    <property type="match status" value="1"/>
</dbReference>
<organism evidence="2 3">
    <name type="scientific">Chitinophaga rupis</name>
    <dbReference type="NCBI Taxonomy" id="573321"/>
    <lineage>
        <taxon>Bacteria</taxon>
        <taxon>Pseudomonadati</taxon>
        <taxon>Bacteroidota</taxon>
        <taxon>Chitinophagia</taxon>
        <taxon>Chitinophagales</taxon>
        <taxon>Chitinophagaceae</taxon>
        <taxon>Chitinophaga</taxon>
    </lineage>
</organism>
<dbReference type="Gene3D" id="3.40.50.150">
    <property type="entry name" value="Vaccinia Virus protein VP39"/>
    <property type="match status" value="1"/>
</dbReference>
<dbReference type="Pfam" id="PF05430">
    <property type="entry name" value="Methyltransf_30"/>
    <property type="match status" value="1"/>
</dbReference>
<sequence>MERHIQLTGDGSHTIGVTGTNVTYHSTYGAIQESVHIYINAGLRPLLQQHSPLYIFEMGFGTGLNALLTLQEAIAQQRPVYYEAVELYPLSAPEMQALNYNNLLKATTGHDLKALHSAAWEEVVPLHPQFSLLKKKQSLAAYLAASSPLFHLVYFDAFAPEIQPELWSAAVFEQVAARMYPGGVLVTYCSKSAVRKDLQAIGFTVEKLAGPPGKREIIRAVKD</sequence>
<dbReference type="InterPro" id="IPR029063">
    <property type="entry name" value="SAM-dependent_MTases_sf"/>
</dbReference>
<dbReference type="EMBL" id="FOBB01000009">
    <property type="protein sequence ID" value="SEN25765.1"/>
    <property type="molecule type" value="Genomic_DNA"/>
</dbReference>
<dbReference type="Proteomes" id="UP000198984">
    <property type="component" value="Unassembled WGS sequence"/>
</dbReference>
<dbReference type="RefSeq" id="WP_089919178.1">
    <property type="nucleotide sequence ID" value="NZ_FOBB01000009.1"/>
</dbReference>
<dbReference type="InterPro" id="IPR008471">
    <property type="entry name" value="MnmC-like_methylTransf"/>
</dbReference>
<dbReference type="NCBIfam" id="NF033855">
    <property type="entry name" value="tRNA_MNMC2"/>
    <property type="match status" value="1"/>
</dbReference>
<accession>A0A1H8F223</accession>
<evidence type="ECO:0000313" key="2">
    <source>
        <dbReference type="EMBL" id="SEN25765.1"/>
    </source>
</evidence>
<dbReference type="SUPFAM" id="SSF53335">
    <property type="entry name" value="S-adenosyl-L-methionine-dependent methyltransferases"/>
    <property type="match status" value="1"/>
</dbReference>
<proteinExistence type="predicted"/>
<evidence type="ECO:0000259" key="1">
    <source>
        <dbReference type="Pfam" id="PF05430"/>
    </source>
</evidence>
<keyword evidence="2" id="KW-0489">Methyltransferase</keyword>
<dbReference type="GO" id="GO:0032259">
    <property type="term" value="P:methylation"/>
    <property type="evidence" value="ECO:0007669"/>
    <property type="project" value="UniProtKB-KW"/>
</dbReference>
<dbReference type="OrthoDB" id="9786494at2"/>
<dbReference type="PANTHER" id="PTHR39963">
    <property type="entry name" value="SLL0983 PROTEIN"/>
    <property type="match status" value="1"/>
</dbReference>
<reference evidence="2 3" key="1">
    <citation type="submission" date="2016-10" db="EMBL/GenBank/DDBJ databases">
        <authorList>
            <person name="de Groot N.N."/>
        </authorList>
    </citation>
    <scope>NUCLEOTIDE SEQUENCE [LARGE SCALE GENOMIC DNA]</scope>
    <source>
        <strain evidence="2 3">DSM 21039</strain>
    </source>
</reference>